<keyword evidence="2" id="KW-0732">Signal</keyword>
<feature type="region of interest" description="Disordered" evidence="1">
    <location>
        <begin position="1281"/>
        <end position="1302"/>
    </location>
</feature>
<accession>A0A061J967</accession>
<dbReference type="Proteomes" id="UP000031737">
    <property type="component" value="Unassembled WGS sequence"/>
</dbReference>
<dbReference type="EMBL" id="AUPL01001374">
    <property type="protein sequence ID" value="ESL10885.1"/>
    <property type="molecule type" value="Genomic_DNA"/>
</dbReference>
<evidence type="ECO:0000313" key="4">
    <source>
        <dbReference type="Proteomes" id="UP000031737"/>
    </source>
</evidence>
<keyword evidence="4" id="KW-1185">Reference proteome</keyword>
<dbReference type="OrthoDB" id="252458at2759"/>
<gene>
    <name evidence="3" type="ORF">TRSC58_01374</name>
</gene>
<feature type="chain" id="PRO_5001605336" description="Clu domain-containing protein" evidence="2">
    <location>
        <begin position="24"/>
        <end position="1302"/>
    </location>
</feature>
<proteinExistence type="predicted"/>
<evidence type="ECO:0008006" key="5">
    <source>
        <dbReference type="Google" id="ProtNLM"/>
    </source>
</evidence>
<protein>
    <recommendedName>
        <fullName evidence="5">Clu domain-containing protein</fullName>
    </recommendedName>
</protein>
<evidence type="ECO:0000256" key="2">
    <source>
        <dbReference type="SAM" id="SignalP"/>
    </source>
</evidence>
<feature type="compositionally biased region" description="Basic and acidic residues" evidence="1">
    <location>
        <begin position="400"/>
        <end position="412"/>
    </location>
</feature>
<reference evidence="3 4" key="1">
    <citation type="submission" date="2013-07" db="EMBL/GenBank/DDBJ databases">
        <authorList>
            <person name="Stoco P.H."/>
            <person name="Wagner G."/>
            <person name="Gerber A."/>
            <person name="Zaha A."/>
            <person name="Thompson C."/>
            <person name="Bartholomeu D.C."/>
            <person name="Luckemeyer D.D."/>
            <person name="Bahia D."/>
            <person name="Loreto E."/>
            <person name="Prestes E.B."/>
            <person name="Lima F.M."/>
            <person name="Rodrigues-Luiz G."/>
            <person name="Vallejo G.A."/>
            <person name="Filho J.F."/>
            <person name="Monteiro K.M."/>
            <person name="Tyler K.M."/>
            <person name="de Almeida L.G."/>
            <person name="Ortiz M.F."/>
            <person name="Siervo M.A."/>
            <person name="de Moraes M.H."/>
            <person name="Cunha O.L."/>
            <person name="Mendonca-Neto R."/>
            <person name="Silva R."/>
            <person name="Teixeira S.M."/>
            <person name="Murta S.M."/>
            <person name="Sincero T.C."/>
            <person name="Mendes T.A."/>
            <person name="Urmenyi T.P."/>
            <person name="Silva V.G."/>
            <person name="da Rocha W.D."/>
            <person name="Andersson B."/>
            <person name="Romanha A.J."/>
            <person name="Steindel M."/>
            <person name="de Vasconcelos A.T."/>
            <person name="Grisard E.C."/>
        </authorList>
    </citation>
    <scope>NUCLEOTIDE SEQUENCE [LARGE SCALE GENOMIC DNA]</scope>
    <source>
        <strain evidence="3 4">SC58</strain>
    </source>
</reference>
<evidence type="ECO:0000313" key="3">
    <source>
        <dbReference type="EMBL" id="ESL10885.1"/>
    </source>
</evidence>
<comment type="caution">
    <text evidence="3">The sequence shown here is derived from an EMBL/GenBank/DDBJ whole genome shotgun (WGS) entry which is preliminary data.</text>
</comment>
<feature type="region of interest" description="Disordered" evidence="1">
    <location>
        <begin position="390"/>
        <end position="412"/>
    </location>
</feature>
<evidence type="ECO:0000256" key="1">
    <source>
        <dbReference type="SAM" id="MobiDB-lite"/>
    </source>
</evidence>
<organism evidence="3 4">
    <name type="scientific">Trypanosoma rangeli SC58</name>
    <dbReference type="NCBI Taxonomy" id="429131"/>
    <lineage>
        <taxon>Eukaryota</taxon>
        <taxon>Discoba</taxon>
        <taxon>Euglenozoa</taxon>
        <taxon>Kinetoplastea</taxon>
        <taxon>Metakinetoplastina</taxon>
        <taxon>Trypanosomatida</taxon>
        <taxon>Trypanosomatidae</taxon>
        <taxon>Trypanosoma</taxon>
        <taxon>Herpetosoma</taxon>
    </lineage>
</organism>
<feature type="signal peptide" evidence="2">
    <location>
        <begin position="1"/>
        <end position="23"/>
    </location>
</feature>
<name>A0A061J967_TRYRA</name>
<dbReference type="VEuPathDB" id="TriTrypDB:TRSC58_01374"/>
<sequence>MPTGNATLLLSVLRAAALSGCLGVEQAATNVGSTATVSSAQAANALRFSASPASSASWPRAICECHDHHLHEEASLWVTALRYNAVTTEARRLGFDALQRGELRRRANLFFSLEKWHAPGCGDTAADMADETLAAILNEEVDGCRAWTDVANGRRYHMSFVLSGGGGTARVEEAAALDAAVCGHADPTHADCVRLLLYAIAVVSAMLNHFRPLRWAIAISTGIPRAWEQGLASFQQLLNDEGIVSFVMAEEIASAIMSAYYFPATFVQRCDTLLKEKREKMLPRVVSLQHLLKEKSAAAAFTAPETPRCALHMRTEAQLLDLKWRLQQELCERLAVASQVEQRSVEQAQQFKDACDLHRTGGRDSEACGSHPMHRKKGFAAVSCDNAAKGHRAPSNALSRGREAPADKKPKLKPETVASAHETAITASCWERTILEVWGARREAVFAVLRQYYSTNNGLLKHKETGGKTKAKEEVGSVWVADVLPGALSSQLRALIGVPGLHATRLFDLLRRWVMGERAALDARVYVAWALELVVFLLVANLNALQDVNLLSELMDLVKHLAGTRSQEDASLSPSLQQLPDALAVVLMDAVFLFFSTGAYVFAKHNLHGGRDGTRRWHVSYLLWELHSSCSLRRAVSMRSDGAPVVEAAGDEGVNALPFTFSRDRTEAVMLLTDVALRGGGEGFMVGPSPRQDVGFILTLIELLGHAVVAELQEISARMKRPLPQFLSEALWEGLLPLTTCSLHHLERIHRDCGREAVRRLLEFCRALVDELTPRWDYSIMPTRRLRKKALTVFTSPAEQEYRANQAIQKRVVKFASLLEGLLAGAADALPHLLPDSCSFSRMCNAVGLILYDVDGYTGDQLLMHLLRLRPSKITLDLEAHMAIIRCLSSMRHGCTLWEEAILHYKQAVDSLADARPHNPVAPHRCPHVPEDLFTARLLRCIGSSPLQREPRIALTLRIVAFARACGLPLSTHSYSSCLLNFTLRGKQPTGMFTGAPWCDALEWYNDAMVRMKQTLMPQRDPLCFQVACLQSLLAQGEWSKALLSLPLADIVRHHDGAAELGHVAGNVSFLLRLCASDRTRSCASAARSLLQMLRLLSLPTPGARAVNLEEMQSLCHVANTPPPLYTEVKAATGVPLFRHEAPLIPRPPLEKGGAWTHSLGISVFSCCSPCNSLDALVGKLEDAVLLGLQETTSDTAGSGGGGSLQPSARVRVRERMSRAFLTLKTVWSADDFLRRVNAADEEATTGEAVRSRLDTCYASVIVPLRRLERVRAEKRRGVRGRDFAPRPGDGLGGWRGPRKRG</sequence>